<evidence type="ECO:0000256" key="2">
    <source>
        <dbReference type="ARBA" id="ARBA00023157"/>
    </source>
</evidence>
<comment type="caution">
    <text evidence="6">The sequence shown here is derived from an EMBL/GenBank/DDBJ whole genome shotgun (WGS) entry which is preliminary data.</text>
</comment>
<comment type="caution">
    <text evidence="3">Lacks conserved residue(s) required for the propagation of feature annotation.</text>
</comment>
<feature type="signal peptide" evidence="4">
    <location>
        <begin position="1"/>
        <end position="18"/>
    </location>
</feature>
<dbReference type="Pfam" id="PF00431">
    <property type="entry name" value="CUB"/>
    <property type="match status" value="1"/>
</dbReference>
<sequence>MNSVTSLIFFFLVIAVSAAPQLPVQTLEDPAPVTKIITCGGLIDASSAQIDLQVGGSIRADQRCIWLVKPPLNRQRFSLTSTGLGENDGLFVSTYMLGVVGPPIKISTVGQNHTLTSDLVMVTLSVGHGPTRGFSLTYFSSGSYVGPVLTGYTELTATAGNYSYPEDGGNYRNSENALFVIAPSVPGRPTLRFTFVELEFEGNCSYDSVRIFNWFDNNYIEVSRFCGTTIPPSLTLIEGAGIVTFRSDSSEVRRGFKFEWV</sequence>
<dbReference type="SMART" id="SM00042">
    <property type="entry name" value="CUB"/>
    <property type="match status" value="1"/>
</dbReference>
<keyword evidence="2" id="KW-1015">Disulfide bond</keyword>
<accession>A0A226F0I1</accession>
<gene>
    <name evidence="6" type="ORF">Fcan01_01126</name>
</gene>
<dbReference type="AlphaFoldDB" id="A0A226F0I1"/>
<feature type="chain" id="PRO_5012691669" evidence="4">
    <location>
        <begin position="19"/>
        <end position="261"/>
    </location>
</feature>
<dbReference type="InterPro" id="IPR035914">
    <property type="entry name" value="Sperma_CUB_dom_sf"/>
</dbReference>
<evidence type="ECO:0000256" key="1">
    <source>
        <dbReference type="ARBA" id="ARBA00022737"/>
    </source>
</evidence>
<evidence type="ECO:0000256" key="3">
    <source>
        <dbReference type="PROSITE-ProRule" id="PRU00059"/>
    </source>
</evidence>
<evidence type="ECO:0000259" key="5">
    <source>
        <dbReference type="PROSITE" id="PS01180"/>
    </source>
</evidence>
<proteinExistence type="predicted"/>
<dbReference type="CDD" id="cd00041">
    <property type="entry name" value="CUB"/>
    <property type="match status" value="1"/>
</dbReference>
<organism evidence="6 7">
    <name type="scientific">Folsomia candida</name>
    <name type="common">Springtail</name>
    <dbReference type="NCBI Taxonomy" id="158441"/>
    <lineage>
        <taxon>Eukaryota</taxon>
        <taxon>Metazoa</taxon>
        <taxon>Ecdysozoa</taxon>
        <taxon>Arthropoda</taxon>
        <taxon>Hexapoda</taxon>
        <taxon>Collembola</taxon>
        <taxon>Entomobryomorpha</taxon>
        <taxon>Isotomoidea</taxon>
        <taxon>Isotomidae</taxon>
        <taxon>Proisotominae</taxon>
        <taxon>Folsomia</taxon>
    </lineage>
</organism>
<feature type="domain" description="CUB" evidence="5">
    <location>
        <begin position="145"/>
        <end position="261"/>
    </location>
</feature>
<keyword evidence="1" id="KW-0677">Repeat</keyword>
<keyword evidence="4" id="KW-0732">Signal</keyword>
<evidence type="ECO:0000313" key="7">
    <source>
        <dbReference type="Proteomes" id="UP000198287"/>
    </source>
</evidence>
<dbReference type="PROSITE" id="PS01180">
    <property type="entry name" value="CUB"/>
    <property type="match status" value="1"/>
</dbReference>
<dbReference type="PANTHER" id="PTHR24251">
    <property type="entry name" value="OVOCHYMASE-RELATED"/>
    <property type="match status" value="1"/>
</dbReference>
<keyword evidence="7" id="KW-1185">Reference proteome</keyword>
<name>A0A226F0I1_FOLCA</name>
<dbReference type="Proteomes" id="UP000198287">
    <property type="component" value="Unassembled WGS sequence"/>
</dbReference>
<dbReference type="OrthoDB" id="6163074at2759"/>
<reference evidence="6 7" key="1">
    <citation type="submission" date="2015-12" db="EMBL/GenBank/DDBJ databases">
        <title>The genome of Folsomia candida.</title>
        <authorList>
            <person name="Faddeeva A."/>
            <person name="Derks M.F."/>
            <person name="Anvar Y."/>
            <person name="Smit S."/>
            <person name="Van Straalen N."/>
            <person name="Roelofs D."/>
        </authorList>
    </citation>
    <scope>NUCLEOTIDE SEQUENCE [LARGE SCALE GENOMIC DNA]</scope>
    <source>
        <strain evidence="6 7">VU population</strain>
        <tissue evidence="6">Whole body</tissue>
    </source>
</reference>
<dbReference type="SUPFAM" id="SSF49854">
    <property type="entry name" value="Spermadhesin, CUB domain"/>
    <property type="match status" value="1"/>
</dbReference>
<dbReference type="InterPro" id="IPR000859">
    <property type="entry name" value="CUB_dom"/>
</dbReference>
<dbReference type="Gene3D" id="2.60.120.290">
    <property type="entry name" value="Spermadhesin, CUB domain"/>
    <property type="match status" value="1"/>
</dbReference>
<evidence type="ECO:0000256" key="4">
    <source>
        <dbReference type="SAM" id="SignalP"/>
    </source>
</evidence>
<dbReference type="EMBL" id="LNIX01000001">
    <property type="protein sequence ID" value="OXA62671.1"/>
    <property type="molecule type" value="Genomic_DNA"/>
</dbReference>
<evidence type="ECO:0000313" key="6">
    <source>
        <dbReference type="EMBL" id="OXA62671.1"/>
    </source>
</evidence>
<protein>
    <submittedName>
        <fullName evidence="6">Zinc metalloproteinase nas-39</fullName>
    </submittedName>
</protein>